<accession>A0A6G1SCN0</accession>
<name>A0A6G1SCN0_9ACAR</name>
<dbReference type="AlphaFoldDB" id="A0A6G1SCN0"/>
<keyword evidence="3" id="KW-0539">Nucleus</keyword>
<dbReference type="InterPro" id="IPR037518">
    <property type="entry name" value="MPN"/>
</dbReference>
<gene>
    <name evidence="5" type="primary">COPS6</name>
    <name evidence="5" type="ORF">g.14567</name>
</gene>
<dbReference type="Pfam" id="PF01398">
    <property type="entry name" value="JAB"/>
    <property type="match status" value="1"/>
</dbReference>
<protein>
    <recommendedName>
        <fullName evidence="2 3">COP9 signalosome complex subunit 6</fullName>
    </recommendedName>
</protein>
<organism evidence="5">
    <name type="scientific">Aceria tosichella</name>
    <name type="common">wheat curl mite</name>
    <dbReference type="NCBI Taxonomy" id="561515"/>
    <lineage>
        <taxon>Eukaryota</taxon>
        <taxon>Metazoa</taxon>
        <taxon>Ecdysozoa</taxon>
        <taxon>Arthropoda</taxon>
        <taxon>Chelicerata</taxon>
        <taxon>Arachnida</taxon>
        <taxon>Acari</taxon>
        <taxon>Acariformes</taxon>
        <taxon>Trombidiformes</taxon>
        <taxon>Prostigmata</taxon>
        <taxon>Eupodina</taxon>
        <taxon>Eriophyoidea</taxon>
        <taxon>Eriophyidae</taxon>
        <taxon>Eriophyinae</taxon>
        <taxon>Aceriini</taxon>
        <taxon>Aceria</taxon>
    </lineage>
</organism>
<dbReference type="GO" id="GO:0008180">
    <property type="term" value="C:COP9 signalosome"/>
    <property type="evidence" value="ECO:0007669"/>
    <property type="project" value="UniProtKB-UniRule"/>
</dbReference>
<dbReference type="GO" id="GO:0008237">
    <property type="term" value="F:metallopeptidase activity"/>
    <property type="evidence" value="ECO:0007669"/>
    <property type="project" value="InterPro"/>
</dbReference>
<dbReference type="PANTHER" id="PTHR10540:SF8">
    <property type="entry name" value="COP9 SIGNALOSOME COMPLEX SUBUNIT 6"/>
    <property type="match status" value="1"/>
</dbReference>
<evidence type="ECO:0000313" key="5">
    <source>
        <dbReference type="EMBL" id="MDE47917.1"/>
    </source>
</evidence>
<dbReference type="PANTHER" id="PTHR10540">
    <property type="entry name" value="EUKARYOTIC TRANSLATION INITIATION FACTOR 3 SUBUNIT F-RELATED"/>
    <property type="match status" value="1"/>
</dbReference>
<dbReference type="Pfam" id="PF13012">
    <property type="entry name" value="MitMem_reg"/>
    <property type="match status" value="1"/>
</dbReference>
<feature type="domain" description="MPN" evidence="4">
    <location>
        <begin position="1"/>
        <end position="169"/>
    </location>
</feature>
<comment type="subcellular location">
    <subcellularLocation>
        <location evidence="3">Cytoplasm</location>
    </subcellularLocation>
    <subcellularLocation>
        <location evidence="3">Nucleus</location>
    </subcellularLocation>
</comment>
<dbReference type="Gene3D" id="3.40.140.10">
    <property type="entry name" value="Cytidine Deaminase, domain 2"/>
    <property type="match status" value="1"/>
</dbReference>
<dbReference type="SMART" id="SM00232">
    <property type="entry name" value="JAB_MPN"/>
    <property type="match status" value="1"/>
</dbReference>
<dbReference type="GO" id="GO:0005737">
    <property type="term" value="C:cytoplasm"/>
    <property type="evidence" value="ECO:0007669"/>
    <property type="project" value="UniProtKB-SubCell"/>
</dbReference>
<evidence type="ECO:0000256" key="2">
    <source>
        <dbReference type="ARBA" id="ARBA00014871"/>
    </source>
</evidence>
<dbReference type="InterPro" id="IPR000555">
    <property type="entry name" value="JAMM/MPN+_dom"/>
</dbReference>
<comment type="similarity">
    <text evidence="1 3">Belongs to the peptidase M67A family. CSN6 subfamily.</text>
</comment>
<evidence type="ECO:0000256" key="3">
    <source>
        <dbReference type="RuleBase" id="RU367006"/>
    </source>
</evidence>
<keyword evidence="3" id="KW-0736">Signalosome</keyword>
<dbReference type="CDD" id="cd08063">
    <property type="entry name" value="MPN_CSN6"/>
    <property type="match status" value="1"/>
</dbReference>
<dbReference type="InterPro" id="IPR033859">
    <property type="entry name" value="MPN_CSN6"/>
</dbReference>
<sequence>MLLHPSVIMSISEHHSRTKALRTQLDVVVGALLGKKRDHQIEIVDSFELRIVPINASNTNTTTITTTPTNNNSTEENKRNLIVDREFVQKRIPLVKQVFPELDLIGWYSTTPQIDGNSEDGNFVVSLHKQISEFIANPIYVKLNPNSRESDPKISGSLPLKIYEPVIEISGSDENLNLIEAGWTIVTDDVEIIGLEHNAKVTHIDRAPSAAVDYLKLQYGAVKMLKDRIKVISKFVKDVQSGTLPYYEEPMADIMRLTQRFPLMNSDAYTRAYNMQCNDVALNTYLGILTKGSMCKMNFDKPNSKMRALSTTRARH</sequence>
<proteinExistence type="inferred from homology"/>
<comment type="function">
    <text evidence="3">Component of the COP9 signalosome complex (CSN), a complex involved in various cellular and developmental processes.</text>
</comment>
<dbReference type="InterPro" id="IPR024969">
    <property type="entry name" value="EIF3F/CSN6-like_C"/>
</dbReference>
<dbReference type="PROSITE" id="PS50249">
    <property type="entry name" value="MPN"/>
    <property type="match status" value="1"/>
</dbReference>
<evidence type="ECO:0000256" key="1">
    <source>
        <dbReference type="ARBA" id="ARBA00010893"/>
    </source>
</evidence>
<dbReference type="EMBL" id="GGYP01003146">
    <property type="protein sequence ID" value="MDE47917.1"/>
    <property type="molecule type" value="Transcribed_RNA"/>
</dbReference>
<reference evidence="5" key="1">
    <citation type="submission" date="2018-10" db="EMBL/GenBank/DDBJ databases">
        <title>Transcriptome assembly of Aceria tosichella (Wheat curl mite) Type 2.</title>
        <authorList>
            <person name="Scully E.D."/>
            <person name="Geib S.M."/>
            <person name="Palmer N.A."/>
            <person name="Gupta A.K."/>
            <person name="Sarath G."/>
            <person name="Tatineni S."/>
        </authorList>
    </citation>
    <scope>NUCLEOTIDE SEQUENCE</scope>
    <source>
        <strain evidence="5">LincolnNE</strain>
    </source>
</reference>
<evidence type="ECO:0000259" key="4">
    <source>
        <dbReference type="PROSITE" id="PS50249"/>
    </source>
</evidence>
<dbReference type="GO" id="GO:0000338">
    <property type="term" value="P:protein deneddylation"/>
    <property type="evidence" value="ECO:0007669"/>
    <property type="project" value="InterPro"/>
</dbReference>
<keyword evidence="3" id="KW-0963">Cytoplasm</keyword>